<sequence length="103" mass="11397">MFSLFQKIPTISTQELAKKLPENIELLDVRTPQEYRSGHIAKAKNVPLNKVGGYTAKADQVYVICQSGMRSKQAAKVLMKKGYDVVNVRGGMNLWTGRTVGGK</sequence>
<dbReference type="CDD" id="cd00158">
    <property type="entry name" value="RHOD"/>
    <property type="match status" value="1"/>
</dbReference>
<evidence type="ECO:0000313" key="3">
    <source>
        <dbReference type="Proteomes" id="UP001597427"/>
    </source>
</evidence>
<dbReference type="SUPFAM" id="SSF52821">
    <property type="entry name" value="Rhodanese/Cell cycle control phosphatase"/>
    <property type="match status" value="1"/>
</dbReference>
<reference evidence="3" key="1">
    <citation type="journal article" date="2019" name="Int. J. Syst. Evol. Microbiol.">
        <title>The Global Catalogue of Microorganisms (GCM) 10K type strain sequencing project: providing services to taxonomists for standard genome sequencing and annotation.</title>
        <authorList>
            <consortium name="The Broad Institute Genomics Platform"/>
            <consortium name="The Broad Institute Genome Sequencing Center for Infectious Disease"/>
            <person name="Wu L."/>
            <person name="Ma J."/>
        </authorList>
    </citation>
    <scope>NUCLEOTIDE SEQUENCE [LARGE SCALE GENOMIC DNA]</scope>
    <source>
        <strain evidence="3">TISTR 932</strain>
    </source>
</reference>
<dbReference type="PROSITE" id="PS50206">
    <property type="entry name" value="RHODANESE_3"/>
    <property type="match status" value="1"/>
</dbReference>
<proteinExistence type="predicted"/>
<dbReference type="InterPro" id="IPR050229">
    <property type="entry name" value="GlpE_sulfurtransferase"/>
</dbReference>
<evidence type="ECO:0000313" key="2">
    <source>
        <dbReference type="EMBL" id="MFD2728129.1"/>
    </source>
</evidence>
<name>A0ABW5TH34_9ENTE</name>
<dbReference type="RefSeq" id="WP_379979224.1">
    <property type="nucleotide sequence ID" value="NZ_JBHUMO010000009.1"/>
</dbReference>
<organism evidence="2 3">
    <name type="scientific">Enterococcus camelliae</name>
    <dbReference type="NCBI Taxonomy" id="453959"/>
    <lineage>
        <taxon>Bacteria</taxon>
        <taxon>Bacillati</taxon>
        <taxon>Bacillota</taxon>
        <taxon>Bacilli</taxon>
        <taxon>Lactobacillales</taxon>
        <taxon>Enterococcaceae</taxon>
        <taxon>Enterococcus</taxon>
    </lineage>
</organism>
<protein>
    <submittedName>
        <fullName evidence="2">Rhodanese-like domain-containing protein</fullName>
    </submittedName>
</protein>
<dbReference type="PANTHER" id="PTHR43031:SF17">
    <property type="entry name" value="SULFURTRANSFERASE YTWF-RELATED"/>
    <property type="match status" value="1"/>
</dbReference>
<gene>
    <name evidence="2" type="ORF">ACFSR0_01590</name>
</gene>
<dbReference type="Proteomes" id="UP001597427">
    <property type="component" value="Unassembled WGS sequence"/>
</dbReference>
<dbReference type="Gene3D" id="3.40.250.10">
    <property type="entry name" value="Rhodanese-like domain"/>
    <property type="match status" value="1"/>
</dbReference>
<evidence type="ECO:0000259" key="1">
    <source>
        <dbReference type="PROSITE" id="PS50206"/>
    </source>
</evidence>
<comment type="caution">
    <text evidence="2">The sequence shown here is derived from an EMBL/GenBank/DDBJ whole genome shotgun (WGS) entry which is preliminary data.</text>
</comment>
<keyword evidence="3" id="KW-1185">Reference proteome</keyword>
<dbReference type="EMBL" id="JBHUMO010000009">
    <property type="protein sequence ID" value="MFD2728129.1"/>
    <property type="molecule type" value="Genomic_DNA"/>
</dbReference>
<accession>A0ABW5TH34</accession>
<dbReference type="InterPro" id="IPR036873">
    <property type="entry name" value="Rhodanese-like_dom_sf"/>
</dbReference>
<feature type="domain" description="Rhodanese" evidence="1">
    <location>
        <begin position="20"/>
        <end position="100"/>
    </location>
</feature>
<dbReference type="SMART" id="SM00450">
    <property type="entry name" value="RHOD"/>
    <property type="match status" value="1"/>
</dbReference>
<dbReference type="InterPro" id="IPR001763">
    <property type="entry name" value="Rhodanese-like_dom"/>
</dbReference>
<dbReference type="Pfam" id="PF00581">
    <property type="entry name" value="Rhodanese"/>
    <property type="match status" value="1"/>
</dbReference>
<dbReference type="PANTHER" id="PTHR43031">
    <property type="entry name" value="FAD-DEPENDENT OXIDOREDUCTASE"/>
    <property type="match status" value="1"/>
</dbReference>